<evidence type="ECO:0000313" key="1">
    <source>
        <dbReference type="EMBL" id="KGR86924.1"/>
    </source>
</evidence>
<keyword evidence="2" id="KW-1185">Reference proteome</keyword>
<proteinExistence type="predicted"/>
<sequence length="346" mass="40304">MKKFGKDINDIFDLKQSFIKNNDSLYENQKKIINVARNQILREKCKNCNHLLMSEVDFSKQKIEYKLCSNCGHLNGIYEDTKEFAYAVYVEDETNYYSKDLYHSETKKLWLDRVKSVYDPKSFFLKDIIISSLNKNDLIIDVGAGSGYFLQALRNSGFSNIQGYEVSEKQVIFANEMLGEQLVNLVELDNLEEVLLNTSAKVVSMIGVLEHLVNPRKILSAIEKNINIQYIYISIPLFSYSVFFEFLKEDMFHRQLAGGHTHLYSNESIGYFCEEFNLDIIGKWQFGADSMDLYRVLRLNLIEKNVSQKILEIFEDKFKEVMNSVQLILDQSEFSSEVHLVLKKRI</sequence>
<name>A0ABR4Y1G0_9BACI</name>
<dbReference type="CDD" id="cd02440">
    <property type="entry name" value="AdoMet_MTases"/>
    <property type="match status" value="1"/>
</dbReference>
<protein>
    <recommendedName>
        <fullName evidence="3">Methyltransferase type 11</fullName>
    </recommendedName>
</protein>
<evidence type="ECO:0008006" key="3">
    <source>
        <dbReference type="Google" id="ProtNLM"/>
    </source>
</evidence>
<dbReference type="Proteomes" id="UP000030487">
    <property type="component" value="Unassembled WGS sequence"/>
</dbReference>
<dbReference type="SUPFAM" id="SSF53335">
    <property type="entry name" value="S-adenosyl-L-methionine-dependent methyltransferases"/>
    <property type="match status" value="1"/>
</dbReference>
<comment type="caution">
    <text evidence="1">The sequence shown here is derived from an EMBL/GenBank/DDBJ whole genome shotgun (WGS) entry which is preliminary data.</text>
</comment>
<dbReference type="RefSeq" id="WP_036076777.1">
    <property type="nucleotide sequence ID" value="NZ_AVCW01000013.1"/>
</dbReference>
<dbReference type="InterPro" id="IPR029063">
    <property type="entry name" value="SAM-dependent_MTases_sf"/>
</dbReference>
<organism evidence="1 2">
    <name type="scientific">Lysinibacillus boronitolerans JCM 21713 = 10a = NBRC 103108</name>
    <dbReference type="NCBI Taxonomy" id="1294264"/>
    <lineage>
        <taxon>Bacteria</taxon>
        <taxon>Bacillati</taxon>
        <taxon>Bacillota</taxon>
        <taxon>Bacilli</taxon>
        <taxon>Bacillales</taxon>
        <taxon>Bacillaceae</taxon>
        <taxon>Lysinibacillus</taxon>
    </lineage>
</organism>
<accession>A0ABR4Y1G0</accession>
<evidence type="ECO:0000313" key="2">
    <source>
        <dbReference type="Proteomes" id="UP000030487"/>
    </source>
</evidence>
<dbReference type="Pfam" id="PF13489">
    <property type="entry name" value="Methyltransf_23"/>
    <property type="match status" value="1"/>
</dbReference>
<dbReference type="Gene3D" id="3.40.50.150">
    <property type="entry name" value="Vaccinia Virus protein VP39"/>
    <property type="match status" value="1"/>
</dbReference>
<dbReference type="EMBL" id="JPVR01000069">
    <property type="protein sequence ID" value="KGR86924.1"/>
    <property type="molecule type" value="Genomic_DNA"/>
</dbReference>
<gene>
    <name evidence="1" type="ORF">CD31_08570</name>
</gene>
<reference evidence="1 2" key="1">
    <citation type="submission" date="2014-02" db="EMBL/GenBank/DDBJ databases">
        <title>Draft genome sequence of Lysinibacillus boronitolerans NBRC 103108.</title>
        <authorList>
            <person name="Zhang F."/>
            <person name="Wang G."/>
            <person name="Zhang L."/>
        </authorList>
    </citation>
    <scope>NUCLEOTIDE SEQUENCE [LARGE SCALE GENOMIC DNA]</scope>
    <source>
        <strain evidence="1 2">NBRC 103108</strain>
    </source>
</reference>